<accession>A0AAV8PCQ9</accession>
<reference evidence="1 2" key="1">
    <citation type="submission" date="2022-12" db="EMBL/GenBank/DDBJ databases">
        <title>Chromosome-scale assembly of the Ensete ventricosum genome.</title>
        <authorList>
            <person name="Dussert Y."/>
            <person name="Stocks J."/>
            <person name="Wendawek A."/>
            <person name="Woldeyes F."/>
            <person name="Nichols R.A."/>
            <person name="Borrell J.S."/>
        </authorList>
    </citation>
    <scope>NUCLEOTIDE SEQUENCE [LARGE SCALE GENOMIC DNA]</scope>
    <source>
        <strain evidence="2">cv. Maze</strain>
        <tissue evidence="1">Seeds</tissue>
    </source>
</reference>
<evidence type="ECO:0000313" key="1">
    <source>
        <dbReference type="EMBL" id="KAJ8479661.1"/>
    </source>
</evidence>
<dbReference type="AlphaFoldDB" id="A0AAV8PCQ9"/>
<dbReference type="Proteomes" id="UP001222027">
    <property type="component" value="Unassembled WGS sequence"/>
</dbReference>
<proteinExistence type="predicted"/>
<gene>
    <name evidence="1" type="ORF">OPV22_023388</name>
</gene>
<organism evidence="1 2">
    <name type="scientific">Ensete ventricosum</name>
    <name type="common">Abyssinian banana</name>
    <name type="synonym">Musa ensete</name>
    <dbReference type="NCBI Taxonomy" id="4639"/>
    <lineage>
        <taxon>Eukaryota</taxon>
        <taxon>Viridiplantae</taxon>
        <taxon>Streptophyta</taxon>
        <taxon>Embryophyta</taxon>
        <taxon>Tracheophyta</taxon>
        <taxon>Spermatophyta</taxon>
        <taxon>Magnoliopsida</taxon>
        <taxon>Liliopsida</taxon>
        <taxon>Zingiberales</taxon>
        <taxon>Musaceae</taxon>
        <taxon>Ensete</taxon>
    </lineage>
</organism>
<evidence type="ECO:0000313" key="2">
    <source>
        <dbReference type="Proteomes" id="UP001222027"/>
    </source>
</evidence>
<keyword evidence="2" id="KW-1185">Reference proteome</keyword>
<sequence>MLRRRGRREPSFAPLGMPFFLVLPRRFVRAERLGPVLLRFPSPPSLRLSSPLALFRTPSLSLSLPPRLQRYWGGVRDGDSDLGSKREAPRSSFPRSIVRREGLANSIVVIWQTDRKGRLLEGN</sequence>
<dbReference type="EMBL" id="JAQQAF010000006">
    <property type="protein sequence ID" value="KAJ8479661.1"/>
    <property type="molecule type" value="Genomic_DNA"/>
</dbReference>
<protein>
    <submittedName>
        <fullName evidence="1">Uncharacterized protein</fullName>
    </submittedName>
</protein>
<comment type="caution">
    <text evidence="1">The sequence shown here is derived from an EMBL/GenBank/DDBJ whole genome shotgun (WGS) entry which is preliminary data.</text>
</comment>
<name>A0AAV8PCQ9_ENSVE</name>